<evidence type="ECO:0000313" key="3">
    <source>
        <dbReference type="Proteomes" id="UP001229486"/>
    </source>
</evidence>
<evidence type="ECO:0000313" key="2">
    <source>
        <dbReference type="EMBL" id="MDP9649638.1"/>
    </source>
</evidence>
<gene>
    <name evidence="2" type="ORF">J2793_005105</name>
</gene>
<comment type="caution">
    <text evidence="2">The sequence shown here is derived from an EMBL/GenBank/DDBJ whole genome shotgun (WGS) entry which is preliminary data.</text>
</comment>
<protein>
    <submittedName>
        <fullName evidence="2">Aspartate beta-hydroxylase</fullName>
        <ecNumber evidence="2">1.14.11.16</ecNumber>
    </submittedName>
</protein>
<dbReference type="InterPro" id="IPR027443">
    <property type="entry name" value="IPNS-like_sf"/>
</dbReference>
<dbReference type="InterPro" id="IPR007803">
    <property type="entry name" value="Asp/Arg/Pro-Hydrxlase"/>
</dbReference>
<reference evidence="2" key="1">
    <citation type="submission" date="2023-07" db="EMBL/GenBank/DDBJ databases">
        <title>Sorghum-associated microbial communities from plants grown in Nebraska, USA.</title>
        <authorList>
            <person name="Schachtman D."/>
        </authorList>
    </citation>
    <scope>NUCLEOTIDE SEQUENCE</scope>
    <source>
        <strain evidence="2">DS1061</strain>
    </source>
</reference>
<dbReference type="GO" id="GO:0062101">
    <property type="term" value="F:peptidyl-aspartic acid 3-dioxygenase activity"/>
    <property type="evidence" value="ECO:0007669"/>
    <property type="project" value="UniProtKB-EC"/>
</dbReference>
<dbReference type="Pfam" id="PF05118">
    <property type="entry name" value="Asp_Arg_Hydrox"/>
    <property type="match status" value="1"/>
</dbReference>
<dbReference type="EC" id="1.14.11.16" evidence="2"/>
<dbReference type="SUPFAM" id="SSF51197">
    <property type="entry name" value="Clavaminate synthase-like"/>
    <property type="match status" value="1"/>
</dbReference>
<feature type="domain" description="Aspartyl/asparaginy/proline hydroxylase" evidence="1">
    <location>
        <begin position="96"/>
        <end position="249"/>
    </location>
</feature>
<dbReference type="PANTHER" id="PTHR12366:SF29">
    <property type="entry name" value="ASPARTYL BETA-HYDROXYLASE, ISOFORM L"/>
    <property type="match status" value="1"/>
</dbReference>
<dbReference type="Proteomes" id="UP001229486">
    <property type="component" value="Unassembled WGS sequence"/>
</dbReference>
<accession>A0AB73II25</accession>
<sequence>MKLDLATPQERADAASLAMKREALEYTDTRLRERANELIGLLAAKSDWTSARRLAELMAETGYFPGAMQRPNRYVNGLTARPVHRSDAFATARYLESHAAVIREEVMRFVATDREAFSNVEEPLVERGGQWQEFVFFEAGIRSGRASRTLPATAAILDGLPSDVRTAGVIMLSRVAPNTHIVAHCGETNDRLRLHLGLAVPPEALMRVGPETVRWEVGKCIVFDDSFEHEVWNLGSEERIVLIVDVPHPDASVRPPSTPGAASALRRRIANLMRDAHLRGAYRDVDSGETRLIPDAFLSGKLDRYLTELGAEHVTLDSDGRLHAAAGVQTTRDGANA</sequence>
<dbReference type="RefSeq" id="WP_392394918.1">
    <property type="nucleotide sequence ID" value="NZ_JAURTK010000006.1"/>
</dbReference>
<dbReference type="PANTHER" id="PTHR12366">
    <property type="entry name" value="ASPARTYL/ASPARAGINYL BETA-HYDROXYLASE"/>
    <property type="match status" value="1"/>
</dbReference>
<dbReference type="EMBL" id="JAURTK010000006">
    <property type="protein sequence ID" value="MDP9649638.1"/>
    <property type="molecule type" value="Genomic_DNA"/>
</dbReference>
<evidence type="ECO:0000259" key="1">
    <source>
        <dbReference type="Pfam" id="PF05118"/>
    </source>
</evidence>
<dbReference type="AlphaFoldDB" id="A0AB73II25"/>
<organism evidence="2 3">
    <name type="scientific">Paraburkholderia caledonica</name>
    <dbReference type="NCBI Taxonomy" id="134536"/>
    <lineage>
        <taxon>Bacteria</taxon>
        <taxon>Pseudomonadati</taxon>
        <taxon>Pseudomonadota</taxon>
        <taxon>Betaproteobacteria</taxon>
        <taxon>Burkholderiales</taxon>
        <taxon>Burkholderiaceae</taxon>
        <taxon>Paraburkholderia</taxon>
    </lineage>
</organism>
<keyword evidence="2" id="KW-0560">Oxidoreductase</keyword>
<dbReference type="Gene3D" id="2.60.120.330">
    <property type="entry name" value="B-lactam Antibiotic, Isopenicillin N Synthase, Chain"/>
    <property type="match status" value="1"/>
</dbReference>
<name>A0AB73II25_9BURK</name>
<proteinExistence type="predicted"/>
<dbReference type="InterPro" id="IPR039038">
    <property type="entry name" value="ASPH"/>
</dbReference>